<evidence type="ECO:0000256" key="2">
    <source>
        <dbReference type="SAM" id="SignalP"/>
    </source>
</evidence>
<dbReference type="Gene3D" id="3.20.20.140">
    <property type="entry name" value="Metal-dependent hydrolases"/>
    <property type="match status" value="3"/>
</dbReference>
<keyword evidence="5" id="KW-1185">Reference proteome</keyword>
<evidence type="ECO:0000259" key="3">
    <source>
        <dbReference type="Pfam" id="PF01979"/>
    </source>
</evidence>
<feature type="compositionally biased region" description="Low complexity" evidence="1">
    <location>
        <begin position="1463"/>
        <end position="1476"/>
    </location>
</feature>
<gene>
    <name evidence="4" type="ORF">PZE19_05075</name>
</gene>
<dbReference type="PANTHER" id="PTHR43135:SF3">
    <property type="entry name" value="ALPHA-D-RIBOSE 1-METHYLPHOSPHONATE 5-TRIPHOSPHATE DIPHOSPHATASE"/>
    <property type="match status" value="1"/>
</dbReference>
<dbReference type="SUPFAM" id="SSF51556">
    <property type="entry name" value="Metallo-dependent hydrolases"/>
    <property type="match status" value="3"/>
</dbReference>
<feature type="compositionally biased region" description="Basic and acidic residues" evidence="1">
    <location>
        <begin position="517"/>
        <end position="579"/>
    </location>
</feature>
<feature type="region of interest" description="Disordered" evidence="1">
    <location>
        <begin position="1182"/>
        <end position="1205"/>
    </location>
</feature>
<feature type="domain" description="Amidohydrolase-related" evidence="3">
    <location>
        <begin position="399"/>
        <end position="489"/>
    </location>
</feature>
<evidence type="ECO:0000313" key="5">
    <source>
        <dbReference type="Proteomes" id="UP001216907"/>
    </source>
</evidence>
<dbReference type="InterPro" id="IPR006680">
    <property type="entry name" value="Amidohydro-rel"/>
</dbReference>
<dbReference type="InterPro" id="IPR032466">
    <property type="entry name" value="Metal_Hydrolase"/>
</dbReference>
<dbReference type="EMBL" id="JARRAG010000001">
    <property type="protein sequence ID" value="MDG3003131.1"/>
    <property type="molecule type" value="Genomic_DNA"/>
</dbReference>
<feature type="domain" description="Amidohydrolase-related" evidence="3">
    <location>
        <begin position="657"/>
        <end position="970"/>
    </location>
</feature>
<sequence>MSSPSARPQRSLPPSNITVLRALLAAAMLAAPVSMRAADDNDLAFPNAYAVKGAKLFIAPGKVVDDGVLVVRGGLIEAAGPAAEVAVPFDAEVIDGKGLVVYPGFLDLFTSAGQKAGVERSATGRGRPVDLSETTLAATPADNRKGLTPEFQVADALDLNDGLADPRRRVGFTAMLTAPSGAIATGRSAVVSLSGLPRRDALLRSPVALHIQVAPPQEPTAGAGPPTPGTPGGRGGRGFGAREGAAENPYPRVLMGAVAHLRQAMSDAEHHQMLLAYEKAHGGAPVADDPALDVLAQARSKELPVWWQAETRDEIHRALDLSKEFGTSAVIVGGREASKVVDRLKAENVAVVLRLDFPEEPKVPTEEEYRKRIDAQRDDPLRVHAEYLERWKARVSTAALLAKQGIPFALGTEGIDKIENVPARLRALIAQGLTPEQAVEGLTLGAARLIGLERRLGTLEPGKLAHVVVYSAPFQDEKAKVKYAFVDGRKYEMKPDDQPAEGRPGGRRGPGARGGRPRPEGEPEEAKTEEKRDDEKKDDEPKDDKPAPDANQEEKAKPDDKKDDKPKPDEKPKEEKAKEVPPAPFVDVATELDADRKPQIKTGGDVLIKNVVILTGTKGTIPKGSILIEKGKIKSIGPDVTAAEGVPVIDAEGMVAAPGAIDTHSHIAVQGSVNEFSLSVVPDVGVKDVVTGDDVSIYRALAGGTTTARVLHGSANTIGGQDAVIKLKYGLPGRDLIIREGPQGVKFALGENVTRSTGRFPNTRMGVEAVISGAFEEALAYKKAWKTYNDKVAATGDKAGPAPRRDFRLEALERILDGSIKVNSHCYRADEILMLLRTAERYGVRVQSLQHVLEGYKVGPEIAAHGAHASTFSDWWAYKIEAFDAIPFNAMLMTRAGVAVSIKSDSEELIRHLYHEAAKMVKYGGATEEQALAFVTINPALELGREDRLGSLEVGKDGDVALFNGHPFDALSRCEMTLIDGEVYFQRRPLVDGKSATRPGDHTKMPQPGEAARNRDLTFTAQPKQDYALLGATIHPVSGPAIENGVLVVVGGKIAAVGPAGTPVPAEAQAIEVKGLDVWPGLIDAGTTVGLAEIASLNETLDFADSGRFQPELHAATAIRADSEHIPVTRANGVLAGLVEPSGGAISGQSALVNFHGWVPRELAFVDPAALSVNIPRFVHRPLGSQPQSRPGGPGAGLPENPDPNARRKEQLEALKQQFLKARRYDEVTVEARAKNLPAPKVDPRLAALAPYAKGEKLVVLHADERTEILDALALAKDLKLKAAISGAADAWKVADAIKKSGLPVLVAGTMNFPAREYDPYDAPYANPAKLHAAGIAFAIRSAPGASSPRNSRLLPYEAATASAFGLPEDEALKAVTLYPAQILGLAEQLGSLEPGKRANIVVTAGHILQPTTEVLLLFIDGKPVAPESRHTELYEKYGRRLDDVKSGRAPLGLDRPSTSVDAAPKPAGSPAAGAP</sequence>
<feature type="region of interest" description="Disordered" evidence="1">
    <location>
        <begin position="1446"/>
        <end position="1476"/>
    </location>
</feature>
<accession>A0ABT6F6L7</accession>
<organism evidence="4 5">
    <name type="scientific">Paludisphaera mucosa</name>
    <dbReference type="NCBI Taxonomy" id="3030827"/>
    <lineage>
        <taxon>Bacteria</taxon>
        <taxon>Pseudomonadati</taxon>
        <taxon>Planctomycetota</taxon>
        <taxon>Planctomycetia</taxon>
        <taxon>Isosphaerales</taxon>
        <taxon>Isosphaeraceae</taxon>
        <taxon>Paludisphaera</taxon>
    </lineage>
</organism>
<dbReference type="SUPFAM" id="SSF51338">
    <property type="entry name" value="Composite domain of metallo-dependent hydrolases"/>
    <property type="match status" value="3"/>
</dbReference>
<feature type="compositionally biased region" description="Gly residues" evidence="1">
    <location>
        <begin position="230"/>
        <end position="241"/>
    </location>
</feature>
<dbReference type="Pfam" id="PF01979">
    <property type="entry name" value="Amidohydro_1"/>
    <property type="match status" value="3"/>
</dbReference>
<comment type="caution">
    <text evidence="4">The sequence shown here is derived from an EMBL/GenBank/DDBJ whole genome shotgun (WGS) entry which is preliminary data.</text>
</comment>
<name>A0ABT6F6L7_9BACT</name>
<dbReference type="InterPro" id="IPR051781">
    <property type="entry name" value="Metallo-dep_Hydrolase"/>
</dbReference>
<feature type="signal peptide" evidence="2">
    <location>
        <begin position="1"/>
        <end position="37"/>
    </location>
</feature>
<dbReference type="RefSeq" id="WP_277859487.1">
    <property type="nucleotide sequence ID" value="NZ_JARRAG010000001.1"/>
</dbReference>
<dbReference type="Gene3D" id="2.30.40.10">
    <property type="entry name" value="Urease, subunit C, domain 1"/>
    <property type="match status" value="2"/>
</dbReference>
<dbReference type="PANTHER" id="PTHR43135">
    <property type="entry name" value="ALPHA-D-RIBOSE 1-METHYLPHOSPHONATE 5-TRIPHOSPHATE DIPHOSPHATASE"/>
    <property type="match status" value="1"/>
</dbReference>
<dbReference type="InterPro" id="IPR011059">
    <property type="entry name" value="Metal-dep_hydrolase_composite"/>
</dbReference>
<evidence type="ECO:0000256" key="1">
    <source>
        <dbReference type="SAM" id="MobiDB-lite"/>
    </source>
</evidence>
<feature type="compositionally biased region" description="Low complexity" evidence="1">
    <location>
        <begin position="1182"/>
        <end position="1191"/>
    </location>
</feature>
<keyword evidence="2" id="KW-0732">Signal</keyword>
<dbReference type="Proteomes" id="UP001216907">
    <property type="component" value="Unassembled WGS sequence"/>
</dbReference>
<feature type="region of interest" description="Disordered" evidence="1">
    <location>
        <begin position="492"/>
        <end position="592"/>
    </location>
</feature>
<protein>
    <submittedName>
        <fullName evidence="4">Amidohydrolase family protein</fullName>
    </submittedName>
</protein>
<reference evidence="4 5" key="1">
    <citation type="submission" date="2023-03" db="EMBL/GenBank/DDBJ databases">
        <title>Paludisphaera mucosa sp. nov. a novel planctomycete from northern fen.</title>
        <authorList>
            <person name="Ivanova A."/>
        </authorList>
    </citation>
    <scope>NUCLEOTIDE SEQUENCE [LARGE SCALE GENOMIC DNA]</scope>
    <source>
        <strain evidence="4 5">Pla2</strain>
    </source>
</reference>
<proteinExistence type="predicted"/>
<feature type="chain" id="PRO_5046508844" evidence="2">
    <location>
        <begin position="38"/>
        <end position="1476"/>
    </location>
</feature>
<feature type="region of interest" description="Disordered" evidence="1">
    <location>
        <begin position="215"/>
        <end position="245"/>
    </location>
</feature>
<evidence type="ECO:0000313" key="4">
    <source>
        <dbReference type="EMBL" id="MDG3003131.1"/>
    </source>
</evidence>
<feature type="domain" description="Amidohydrolase-related" evidence="3">
    <location>
        <begin position="1360"/>
        <end position="1425"/>
    </location>
</feature>